<reference evidence="2 3" key="1">
    <citation type="submission" date="2017-06" db="EMBL/GenBank/DDBJ databases">
        <authorList>
            <person name="Kim H.J."/>
            <person name="Triplett B.A."/>
        </authorList>
    </citation>
    <scope>NUCLEOTIDE SEQUENCE [LARGE SCALE GENOMIC DNA]</scope>
    <source>
        <strain evidence="2 3">DSM 44272</strain>
    </source>
</reference>
<dbReference type="NCBIfam" id="TIGR03617">
    <property type="entry name" value="F420_MSMEG_2256"/>
    <property type="match status" value="1"/>
</dbReference>
<dbReference type="SUPFAM" id="SSF51679">
    <property type="entry name" value="Bacterial luciferase-like"/>
    <property type="match status" value="1"/>
</dbReference>
<sequence>MKVDLNLVTATLAEMPERVEQARSAGYDGLFVAETRQDPFPALAVAGSRADDIDLGSSIALAFTRSPMTTAVTAWELQRANGRFILGLGSQVRKHVERRFSCAYDPPLPRLREYVAAVRHIWEAFQGAHPLDFHGEFYELDFLPEAVNPGPIEHPQPKIYLASLGPGMYRTAGAVADGAFVHPLHTVNYLKDVAEPAVAEGLATQGRERDDFALSVTVFTVVGSGEPADRMRETVRGQLAFYSSTPTYRRVLEHAGWERVGERLQGLVKAGRHAEMPAEVPDDMLDDFCIVAGTWPEAAEIARARYAGVADRISFYNPPAPGKALT</sequence>
<dbReference type="EMBL" id="FZNO01000011">
    <property type="protein sequence ID" value="SNR53415.1"/>
    <property type="molecule type" value="Genomic_DNA"/>
</dbReference>
<dbReference type="GO" id="GO:0016705">
    <property type="term" value="F:oxidoreductase activity, acting on paired donors, with incorporation or reduction of molecular oxygen"/>
    <property type="evidence" value="ECO:0007669"/>
    <property type="project" value="InterPro"/>
</dbReference>
<evidence type="ECO:0000259" key="1">
    <source>
        <dbReference type="Pfam" id="PF00296"/>
    </source>
</evidence>
<proteinExistence type="predicted"/>
<dbReference type="Gene3D" id="3.20.20.30">
    <property type="entry name" value="Luciferase-like domain"/>
    <property type="match status" value="1"/>
</dbReference>
<dbReference type="RefSeq" id="WP_089336757.1">
    <property type="nucleotide sequence ID" value="NZ_FZNO01000011.1"/>
</dbReference>
<accession>A0A238X341</accession>
<dbReference type="InterPro" id="IPR011251">
    <property type="entry name" value="Luciferase-like_dom"/>
</dbReference>
<dbReference type="InterPro" id="IPR050564">
    <property type="entry name" value="F420-G6PD/mer"/>
</dbReference>
<name>A0A238X341_9ACTN</name>
<dbReference type="InterPro" id="IPR036661">
    <property type="entry name" value="Luciferase-like_sf"/>
</dbReference>
<evidence type="ECO:0000313" key="2">
    <source>
        <dbReference type="EMBL" id="SNR53415.1"/>
    </source>
</evidence>
<gene>
    <name evidence="2" type="ORF">SAMN06272737_11199</name>
</gene>
<dbReference type="Proteomes" id="UP000198403">
    <property type="component" value="Unassembled WGS sequence"/>
</dbReference>
<keyword evidence="3" id="KW-1185">Reference proteome</keyword>
<dbReference type="InterPro" id="IPR019919">
    <property type="entry name" value="Lucif-like_OxRdtase_MSMEG_2256"/>
</dbReference>
<dbReference type="PANTHER" id="PTHR43244:SF2">
    <property type="entry name" value="CONSERVED HYPOTHETICAL ALANINE AND PROLINE-RICH PROTEIN"/>
    <property type="match status" value="1"/>
</dbReference>
<evidence type="ECO:0000313" key="3">
    <source>
        <dbReference type="Proteomes" id="UP000198403"/>
    </source>
</evidence>
<dbReference type="Pfam" id="PF00296">
    <property type="entry name" value="Bac_luciferase"/>
    <property type="match status" value="1"/>
</dbReference>
<protein>
    <submittedName>
        <fullName evidence="2">Probable F420-dependent oxidoreductase, MSMEG_2256 family</fullName>
    </submittedName>
</protein>
<dbReference type="AlphaFoldDB" id="A0A238X341"/>
<dbReference type="PANTHER" id="PTHR43244">
    <property type="match status" value="1"/>
</dbReference>
<feature type="domain" description="Luciferase-like" evidence="1">
    <location>
        <begin position="11"/>
        <end position="307"/>
    </location>
</feature>
<dbReference type="CDD" id="cd01097">
    <property type="entry name" value="Tetrahydromethanopterin_reductase"/>
    <property type="match status" value="1"/>
</dbReference>
<organism evidence="2 3">
    <name type="scientific">Blastococcus mobilis</name>
    <dbReference type="NCBI Taxonomy" id="1938746"/>
    <lineage>
        <taxon>Bacteria</taxon>
        <taxon>Bacillati</taxon>
        <taxon>Actinomycetota</taxon>
        <taxon>Actinomycetes</taxon>
        <taxon>Geodermatophilales</taxon>
        <taxon>Geodermatophilaceae</taxon>
        <taxon>Blastococcus</taxon>
    </lineage>
</organism>
<dbReference type="OrthoDB" id="3284378at2"/>